<dbReference type="InterPro" id="IPR045851">
    <property type="entry name" value="AMP-bd_C_sf"/>
</dbReference>
<dbReference type="SUPFAM" id="SSF56801">
    <property type="entry name" value="Acetyl-CoA synthetase-like"/>
    <property type="match status" value="1"/>
</dbReference>
<dbReference type="InterPro" id="IPR020845">
    <property type="entry name" value="AMP-binding_CS"/>
</dbReference>
<dbReference type="AlphaFoldDB" id="A0A660L2P7"/>
<comment type="caution">
    <text evidence="4">The sequence shown here is derived from an EMBL/GenBank/DDBJ whole genome shotgun (WGS) entry which is preliminary data.</text>
</comment>
<evidence type="ECO:0000313" key="5">
    <source>
        <dbReference type="Proteomes" id="UP000278962"/>
    </source>
</evidence>
<dbReference type="Gene3D" id="3.30.300.30">
    <property type="match status" value="1"/>
</dbReference>
<protein>
    <submittedName>
        <fullName evidence="4">Anthranilate--CoA ligase</fullName>
    </submittedName>
</protein>
<dbReference type="Pfam" id="PF13193">
    <property type="entry name" value="AMP-binding_C"/>
    <property type="match status" value="1"/>
</dbReference>
<feature type="domain" description="AMP-dependent synthetase/ligase" evidence="2">
    <location>
        <begin position="45"/>
        <end position="347"/>
    </location>
</feature>
<dbReference type="PANTHER" id="PTHR43352">
    <property type="entry name" value="ACETYL-COA SYNTHETASE"/>
    <property type="match status" value="1"/>
</dbReference>
<evidence type="ECO:0000256" key="1">
    <source>
        <dbReference type="ARBA" id="ARBA00022598"/>
    </source>
</evidence>
<dbReference type="Proteomes" id="UP000278962">
    <property type="component" value="Unassembled WGS sequence"/>
</dbReference>
<name>A0A660L2P7_9ACTN</name>
<reference evidence="4 5" key="1">
    <citation type="submission" date="2018-10" db="EMBL/GenBank/DDBJ databases">
        <title>Genomic Encyclopedia of Archaeal and Bacterial Type Strains, Phase II (KMG-II): from individual species to whole genera.</title>
        <authorList>
            <person name="Goeker M."/>
        </authorList>
    </citation>
    <scope>NUCLEOTIDE SEQUENCE [LARGE SCALE GENOMIC DNA]</scope>
    <source>
        <strain evidence="4 5">DSM 14954</strain>
    </source>
</reference>
<dbReference type="EMBL" id="RBIL01000002">
    <property type="protein sequence ID" value="RKQ88156.1"/>
    <property type="molecule type" value="Genomic_DNA"/>
</dbReference>
<gene>
    <name evidence="4" type="ORF">C8N24_6197</name>
</gene>
<dbReference type="RefSeq" id="WP_211340191.1">
    <property type="nucleotide sequence ID" value="NZ_RBIL01000002.1"/>
</dbReference>
<dbReference type="InterPro" id="IPR025110">
    <property type="entry name" value="AMP-bd_C"/>
</dbReference>
<evidence type="ECO:0000259" key="2">
    <source>
        <dbReference type="Pfam" id="PF00501"/>
    </source>
</evidence>
<dbReference type="PANTHER" id="PTHR43352:SF1">
    <property type="entry name" value="ANTHRANILATE--COA LIGASE"/>
    <property type="match status" value="1"/>
</dbReference>
<keyword evidence="5" id="KW-1185">Reference proteome</keyword>
<keyword evidence="1 4" id="KW-0436">Ligase</keyword>
<dbReference type="Gene3D" id="3.40.50.12780">
    <property type="entry name" value="N-terminal domain of ligase-like"/>
    <property type="match status" value="1"/>
</dbReference>
<feature type="domain" description="AMP-binding enzyme C-terminal" evidence="3">
    <location>
        <begin position="401"/>
        <end position="474"/>
    </location>
</feature>
<organism evidence="4 5">
    <name type="scientific">Solirubrobacter pauli</name>
    <dbReference type="NCBI Taxonomy" id="166793"/>
    <lineage>
        <taxon>Bacteria</taxon>
        <taxon>Bacillati</taxon>
        <taxon>Actinomycetota</taxon>
        <taxon>Thermoleophilia</taxon>
        <taxon>Solirubrobacterales</taxon>
        <taxon>Solirubrobacteraceae</taxon>
        <taxon>Solirubrobacter</taxon>
    </lineage>
</organism>
<dbReference type="GO" id="GO:0044550">
    <property type="term" value="P:secondary metabolite biosynthetic process"/>
    <property type="evidence" value="ECO:0007669"/>
    <property type="project" value="TreeGrafter"/>
</dbReference>
<accession>A0A660L2P7</accession>
<sequence length="484" mass="52279">MDPFARDGLPPVEQWPDLLLLDYPERLNAAEELLKNEGTAIASGWSYAELAERADAVAGALNIEPGERVLLHSPNTPEAIACWLGILLAGGIVVATMPLLRKREIDKVVAKANVTKALVARDLVAEVDVLDVLVIEDLPTQGWYEAVETRADDVAIIAFTSGTTGVPKGCVHFHRDLLACCDTFAREILRPQPTDVFSGSPPIAFTFGLGASLLFPLRFGAATAPTSPPALLETLHAHRVTTLFTAPTAYRALLREALPDSLHTCVSAGEPLPAGVSDAWFEKTGIRIVDGIGSTELLHIFIASPAEEARAGSCGRPVPGYEARIVGPDMQTLPAGEVGRLAVRGPTGCRYLDDERQATYVRDGWNLTGDAFSMDADGYFWFQARTDDMIISAGYNISGFEVEAALLEHPSVSECAVVGVEDPERGHVVKAWVVASEPVEAKALQDFVKARIAPYKYPRRVELVDALPRTPTGKVQRNVLRDRG</sequence>
<dbReference type="InterPro" id="IPR042099">
    <property type="entry name" value="ANL_N_sf"/>
</dbReference>
<dbReference type="Pfam" id="PF00501">
    <property type="entry name" value="AMP-binding"/>
    <property type="match status" value="1"/>
</dbReference>
<dbReference type="GO" id="GO:0016878">
    <property type="term" value="F:acid-thiol ligase activity"/>
    <property type="evidence" value="ECO:0007669"/>
    <property type="project" value="TreeGrafter"/>
</dbReference>
<evidence type="ECO:0000313" key="4">
    <source>
        <dbReference type="EMBL" id="RKQ88156.1"/>
    </source>
</evidence>
<evidence type="ECO:0000259" key="3">
    <source>
        <dbReference type="Pfam" id="PF13193"/>
    </source>
</evidence>
<dbReference type="PROSITE" id="PS00455">
    <property type="entry name" value="AMP_BINDING"/>
    <property type="match status" value="1"/>
</dbReference>
<dbReference type="InterPro" id="IPR000873">
    <property type="entry name" value="AMP-dep_synth/lig_dom"/>
</dbReference>
<proteinExistence type="predicted"/>